<dbReference type="GO" id="GO:0006689">
    <property type="term" value="P:ganglioside catabolic process"/>
    <property type="evidence" value="ECO:0007669"/>
    <property type="project" value="TreeGrafter"/>
</dbReference>
<dbReference type="PANTHER" id="PTHR10628">
    <property type="entry name" value="SIALIDASE"/>
    <property type="match status" value="1"/>
</dbReference>
<dbReference type="EMBL" id="UINC01153337">
    <property type="protein sequence ID" value="SVD48005.1"/>
    <property type="molecule type" value="Genomic_DNA"/>
</dbReference>
<gene>
    <name evidence="1" type="ORF">METZ01_LOCUS400859</name>
</gene>
<dbReference type="GO" id="GO:0005737">
    <property type="term" value="C:cytoplasm"/>
    <property type="evidence" value="ECO:0007669"/>
    <property type="project" value="TreeGrafter"/>
</dbReference>
<name>A0A382VPR7_9ZZZZ</name>
<sequence length="73" mass="7930">VLAVTSTGRILAFCEGRRDSRSDSGQIDLLLRHSDDEGVTWSDVLVVATEPEMTSGNPCPVVDRTTGRILLPF</sequence>
<dbReference type="InterPro" id="IPR036278">
    <property type="entry name" value="Sialidase_sf"/>
</dbReference>
<dbReference type="CDD" id="cd15482">
    <property type="entry name" value="Sialidase_non-viral"/>
    <property type="match status" value="1"/>
</dbReference>
<protein>
    <recommendedName>
        <fullName evidence="2">Sialidase domain-containing protein</fullName>
    </recommendedName>
</protein>
<organism evidence="1">
    <name type="scientific">marine metagenome</name>
    <dbReference type="NCBI Taxonomy" id="408172"/>
    <lineage>
        <taxon>unclassified sequences</taxon>
        <taxon>metagenomes</taxon>
        <taxon>ecological metagenomes</taxon>
    </lineage>
</organism>
<evidence type="ECO:0008006" key="2">
    <source>
        <dbReference type="Google" id="ProtNLM"/>
    </source>
</evidence>
<feature type="non-terminal residue" evidence="1">
    <location>
        <position position="73"/>
    </location>
</feature>
<dbReference type="GO" id="GO:0016020">
    <property type="term" value="C:membrane"/>
    <property type="evidence" value="ECO:0007669"/>
    <property type="project" value="TreeGrafter"/>
</dbReference>
<dbReference type="Gene3D" id="2.120.10.10">
    <property type="match status" value="1"/>
</dbReference>
<dbReference type="AlphaFoldDB" id="A0A382VPR7"/>
<dbReference type="GO" id="GO:0004308">
    <property type="term" value="F:exo-alpha-sialidase activity"/>
    <property type="evidence" value="ECO:0007669"/>
    <property type="project" value="InterPro"/>
</dbReference>
<evidence type="ECO:0000313" key="1">
    <source>
        <dbReference type="EMBL" id="SVD48005.1"/>
    </source>
</evidence>
<dbReference type="PANTHER" id="PTHR10628:SF30">
    <property type="entry name" value="EXO-ALPHA-SIALIDASE"/>
    <property type="match status" value="1"/>
</dbReference>
<reference evidence="1" key="1">
    <citation type="submission" date="2018-05" db="EMBL/GenBank/DDBJ databases">
        <authorList>
            <person name="Lanie J.A."/>
            <person name="Ng W.-L."/>
            <person name="Kazmierczak K.M."/>
            <person name="Andrzejewski T.M."/>
            <person name="Davidsen T.M."/>
            <person name="Wayne K.J."/>
            <person name="Tettelin H."/>
            <person name="Glass J.I."/>
            <person name="Rusch D."/>
            <person name="Podicherti R."/>
            <person name="Tsui H.-C.T."/>
            <person name="Winkler M.E."/>
        </authorList>
    </citation>
    <scope>NUCLEOTIDE SEQUENCE</scope>
</reference>
<accession>A0A382VPR7</accession>
<dbReference type="GO" id="GO:0009313">
    <property type="term" value="P:oligosaccharide catabolic process"/>
    <property type="evidence" value="ECO:0007669"/>
    <property type="project" value="TreeGrafter"/>
</dbReference>
<proteinExistence type="predicted"/>
<feature type="non-terminal residue" evidence="1">
    <location>
        <position position="1"/>
    </location>
</feature>
<dbReference type="InterPro" id="IPR026856">
    <property type="entry name" value="Sialidase_fam"/>
</dbReference>
<dbReference type="SUPFAM" id="SSF50939">
    <property type="entry name" value="Sialidases"/>
    <property type="match status" value="1"/>
</dbReference>